<feature type="region of interest" description="Disordered" evidence="1">
    <location>
        <begin position="53"/>
        <end position="78"/>
    </location>
</feature>
<dbReference type="Proteomes" id="UP000244081">
    <property type="component" value="Unassembled WGS sequence"/>
</dbReference>
<protein>
    <recommendedName>
        <fullName evidence="4">DUF1178 family protein</fullName>
    </recommendedName>
</protein>
<gene>
    <name evidence="2" type="ORF">C8N35_108191</name>
</gene>
<proteinExistence type="predicted"/>
<comment type="caution">
    <text evidence="2">The sequence shown here is derived from an EMBL/GenBank/DDBJ whole genome shotgun (WGS) entry which is preliminary data.</text>
</comment>
<reference evidence="2 3" key="1">
    <citation type="submission" date="2018-04" db="EMBL/GenBank/DDBJ databases">
        <title>Genomic Encyclopedia of Archaeal and Bacterial Type Strains, Phase II (KMG-II): from individual species to whole genera.</title>
        <authorList>
            <person name="Goeker M."/>
        </authorList>
    </citation>
    <scope>NUCLEOTIDE SEQUENCE [LARGE SCALE GENOMIC DNA]</scope>
    <source>
        <strain evidence="2 3">DSM 23382</strain>
    </source>
</reference>
<sequence>MIHYSLICSEGHEFEGWFRNAGEFDCQAGDGHLTCPVCGDDRISKALMAPAVSGTRDVEGSGAEVSRAEAAPHPVATTPEHASAMPMMAMPNPQQAQIVDMMRKLRNLITESADNVGARFASEARRMHYGDAEQRGIYGEATPEDARDLIEEGIEILPLPVLPEDKN</sequence>
<dbReference type="OrthoDB" id="9799894at2"/>
<dbReference type="InterPro" id="IPR009562">
    <property type="entry name" value="DUF1178"/>
</dbReference>
<evidence type="ECO:0000313" key="3">
    <source>
        <dbReference type="Proteomes" id="UP000244081"/>
    </source>
</evidence>
<keyword evidence="3" id="KW-1185">Reference proteome</keyword>
<dbReference type="RefSeq" id="WP_107991211.1">
    <property type="nucleotide sequence ID" value="NZ_QAYG01000008.1"/>
</dbReference>
<dbReference type="PIRSF" id="PIRSF032131">
    <property type="entry name" value="UCP032131"/>
    <property type="match status" value="1"/>
</dbReference>
<organism evidence="2 3">
    <name type="scientific">Breoghania corrubedonensis</name>
    <dbReference type="NCBI Taxonomy" id="665038"/>
    <lineage>
        <taxon>Bacteria</taxon>
        <taxon>Pseudomonadati</taxon>
        <taxon>Pseudomonadota</taxon>
        <taxon>Alphaproteobacteria</taxon>
        <taxon>Hyphomicrobiales</taxon>
        <taxon>Stappiaceae</taxon>
        <taxon>Breoghania</taxon>
    </lineage>
</organism>
<evidence type="ECO:0000256" key="1">
    <source>
        <dbReference type="SAM" id="MobiDB-lite"/>
    </source>
</evidence>
<name>A0A2T5V5X0_9HYPH</name>
<evidence type="ECO:0000313" key="2">
    <source>
        <dbReference type="EMBL" id="PTW59154.1"/>
    </source>
</evidence>
<accession>A0A2T5V5X0</accession>
<dbReference type="EMBL" id="QAYG01000008">
    <property type="protein sequence ID" value="PTW59154.1"/>
    <property type="molecule type" value="Genomic_DNA"/>
</dbReference>
<evidence type="ECO:0008006" key="4">
    <source>
        <dbReference type="Google" id="ProtNLM"/>
    </source>
</evidence>
<dbReference type="Pfam" id="PF06676">
    <property type="entry name" value="DUF1178"/>
    <property type="match status" value="1"/>
</dbReference>
<dbReference type="AlphaFoldDB" id="A0A2T5V5X0"/>